<dbReference type="RefSeq" id="WP_023288311.1">
    <property type="nucleotide sequence ID" value="NZ_CAJCKY010000055.1"/>
</dbReference>
<sequence length="162" mass="18578">MLIIYKFIAILKQIKFMANITTEAASAFRQNLTSLARRLRRESQNTPHTWSTMLLLSAIDHAEDGITPGELARSEDFRTSNLATMLKGLEARGLIVRIKDSDDRRRVRVYLTETARQLLSENRRKRDEWLFKAMIDGLKQEEVDVLLKAGEIMKTIADSGIK</sequence>
<dbReference type="PRINTS" id="PR00598">
    <property type="entry name" value="HTHMARR"/>
</dbReference>
<name>A0AAX2BYC7_KLEPN</name>
<evidence type="ECO:0000313" key="2">
    <source>
        <dbReference type="EMBL" id="SBH51697.1"/>
    </source>
</evidence>
<accession>A0AAX2BYC7</accession>
<comment type="caution">
    <text evidence="2">The sequence shown here is derived from an EMBL/GenBank/DDBJ whole genome shotgun (WGS) entry which is preliminary data.</text>
</comment>
<feature type="domain" description="HTH marR-type" evidence="1">
    <location>
        <begin position="25"/>
        <end position="155"/>
    </location>
</feature>
<dbReference type="SMART" id="SM00347">
    <property type="entry name" value="HTH_MARR"/>
    <property type="match status" value="1"/>
</dbReference>
<reference evidence="2 3" key="1">
    <citation type="submission" date="2016-04" db="EMBL/GenBank/DDBJ databases">
        <authorList>
            <consortium name="Pathogen Informatics"/>
        </authorList>
    </citation>
    <scope>NUCLEOTIDE SEQUENCE [LARGE SCALE GENOMIC DNA]</scope>
    <source>
        <strain evidence="3">k480</strain>
    </source>
</reference>
<evidence type="ECO:0000259" key="1">
    <source>
        <dbReference type="PROSITE" id="PS50995"/>
    </source>
</evidence>
<dbReference type="Gene3D" id="1.10.10.10">
    <property type="entry name" value="Winged helix-like DNA-binding domain superfamily/Winged helix DNA-binding domain"/>
    <property type="match status" value="1"/>
</dbReference>
<dbReference type="Pfam" id="PF01047">
    <property type="entry name" value="MarR"/>
    <property type="match status" value="1"/>
</dbReference>
<dbReference type="PANTHER" id="PTHR39515">
    <property type="entry name" value="CONSERVED PROTEIN"/>
    <property type="match status" value="1"/>
</dbReference>
<dbReference type="SUPFAM" id="SSF46785">
    <property type="entry name" value="Winged helix' DNA-binding domain"/>
    <property type="match status" value="1"/>
</dbReference>
<evidence type="ECO:0000313" key="3">
    <source>
        <dbReference type="Proteomes" id="UP000077826"/>
    </source>
</evidence>
<dbReference type="InterPro" id="IPR000835">
    <property type="entry name" value="HTH_MarR-typ"/>
</dbReference>
<organism evidence="2 3">
    <name type="scientific">Klebsiella pneumoniae</name>
    <dbReference type="NCBI Taxonomy" id="573"/>
    <lineage>
        <taxon>Bacteria</taxon>
        <taxon>Pseudomonadati</taxon>
        <taxon>Pseudomonadota</taxon>
        <taxon>Gammaproteobacteria</taxon>
        <taxon>Enterobacterales</taxon>
        <taxon>Enterobacteriaceae</taxon>
        <taxon>Klebsiella/Raoultella group</taxon>
        <taxon>Klebsiella</taxon>
        <taxon>Klebsiella pneumoniae complex</taxon>
    </lineage>
</organism>
<dbReference type="EMBL" id="FLDK01000026">
    <property type="protein sequence ID" value="SBH51697.1"/>
    <property type="molecule type" value="Genomic_DNA"/>
</dbReference>
<dbReference type="InterPro" id="IPR052526">
    <property type="entry name" value="HTH-type_Bedaq_tolerance"/>
</dbReference>
<dbReference type="InterPro" id="IPR036388">
    <property type="entry name" value="WH-like_DNA-bd_sf"/>
</dbReference>
<dbReference type="AlphaFoldDB" id="A0AAX2BYC7"/>
<dbReference type="Gene3D" id="1.10.287.100">
    <property type="match status" value="1"/>
</dbReference>
<proteinExistence type="predicted"/>
<gene>
    <name evidence="2" type="ORF">SAMEA2273558_05386</name>
</gene>
<dbReference type="InterPro" id="IPR036390">
    <property type="entry name" value="WH_DNA-bd_sf"/>
</dbReference>
<protein>
    <submittedName>
        <fullName evidence="2">Transcriptional regulator SlyA</fullName>
    </submittedName>
</protein>
<dbReference type="PROSITE" id="PS50995">
    <property type="entry name" value="HTH_MARR_2"/>
    <property type="match status" value="1"/>
</dbReference>
<dbReference type="PANTHER" id="PTHR39515:SF2">
    <property type="entry name" value="HTH-TYPE TRANSCRIPTIONAL REGULATOR RV0880"/>
    <property type="match status" value="1"/>
</dbReference>
<dbReference type="GO" id="GO:0003700">
    <property type="term" value="F:DNA-binding transcription factor activity"/>
    <property type="evidence" value="ECO:0007669"/>
    <property type="project" value="InterPro"/>
</dbReference>
<dbReference type="Proteomes" id="UP000077826">
    <property type="component" value="Unassembled WGS sequence"/>
</dbReference>